<feature type="compositionally biased region" description="Basic and acidic residues" evidence="2">
    <location>
        <begin position="168"/>
        <end position="185"/>
    </location>
</feature>
<evidence type="ECO:0000313" key="3">
    <source>
        <dbReference type="EMBL" id="KAK0387959.1"/>
    </source>
</evidence>
<gene>
    <name evidence="3" type="ORF">NLU13_4203</name>
</gene>
<proteinExistence type="predicted"/>
<feature type="compositionally biased region" description="Low complexity" evidence="2">
    <location>
        <begin position="150"/>
        <end position="166"/>
    </location>
</feature>
<feature type="compositionally biased region" description="Polar residues" evidence="2">
    <location>
        <begin position="1"/>
        <end position="12"/>
    </location>
</feature>
<protein>
    <submittedName>
        <fullName evidence="3">Uncharacterized protein</fullName>
    </submittedName>
</protein>
<keyword evidence="1" id="KW-0175">Coiled coil</keyword>
<sequence>MPQKTPANSSRRATSDTLEKTNASLLADCDRYRQRNERLQDKVAKFEDKNSKQEDKISKYEDKLDAANRELRHAKDEIKRLMAEIQLTTGQKDTLEKACKQLRYEKETMDNMYTSLKASYENLMMKYDAIPEERRNPMTAAALPERSKRSATASATSGGSGASSRAQQDSDRGRSRRADKERLGARFETTATPTSSTTKRPPLASANRSSFIEGYGSSRRRSGSAAAPLSRGVMYESAVHTGRFEDPVVSPREAVAFSTVPRRVPSNGGYHSGSSGLLDDDYEDGDYHIRTIH</sequence>
<evidence type="ECO:0000313" key="4">
    <source>
        <dbReference type="Proteomes" id="UP001175261"/>
    </source>
</evidence>
<keyword evidence="4" id="KW-1185">Reference proteome</keyword>
<evidence type="ECO:0000256" key="2">
    <source>
        <dbReference type="SAM" id="MobiDB-lite"/>
    </source>
</evidence>
<dbReference type="EMBL" id="JAPDFR010000003">
    <property type="protein sequence ID" value="KAK0387959.1"/>
    <property type="molecule type" value="Genomic_DNA"/>
</dbReference>
<dbReference type="Proteomes" id="UP001175261">
    <property type="component" value="Unassembled WGS sequence"/>
</dbReference>
<feature type="region of interest" description="Disordered" evidence="2">
    <location>
        <begin position="140"/>
        <end position="229"/>
    </location>
</feature>
<dbReference type="AlphaFoldDB" id="A0AA39GJ84"/>
<dbReference type="Gene3D" id="1.10.287.1490">
    <property type="match status" value="1"/>
</dbReference>
<name>A0AA39GJ84_SARSR</name>
<reference evidence="3" key="1">
    <citation type="submission" date="2022-10" db="EMBL/GenBank/DDBJ databases">
        <title>Determination and structural analysis of whole genome sequence of Sarocladium strictum F4-1.</title>
        <authorList>
            <person name="Hu L."/>
            <person name="Jiang Y."/>
        </authorList>
    </citation>
    <scope>NUCLEOTIDE SEQUENCE</scope>
    <source>
        <strain evidence="3">F4-1</strain>
    </source>
</reference>
<evidence type="ECO:0000256" key="1">
    <source>
        <dbReference type="SAM" id="Coils"/>
    </source>
</evidence>
<feature type="coiled-coil region" evidence="1">
    <location>
        <begin position="22"/>
        <end position="98"/>
    </location>
</feature>
<comment type="caution">
    <text evidence="3">The sequence shown here is derived from an EMBL/GenBank/DDBJ whole genome shotgun (WGS) entry which is preliminary data.</text>
</comment>
<organism evidence="3 4">
    <name type="scientific">Sarocladium strictum</name>
    <name type="common">Black bundle disease fungus</name>
    <name type="synonym">Acremonium strictum</name>
    <dbReference type="NCBI Taxonomy" id="5046"/>
    <lineage>
        <taxon>Eukaryota</taxon>
        <taxon>Fungi</taxon>
        <taxon>Dikarya</taxon>
        <taxon>Ascomycota</taxon>
        <taxon>Pezizomycotina</taxon>
        <taxon>Sordariomycetes</taxon>
        <taxon>Hypocreomycetidae</taxon>
        <taxon>Hypocreales</taxon>
        <taxon>Sarocladiaceae</taxon>
        <taxon>Sarocladium</taxon>
    </lineage>
</organism>
<feature type="region of interest" description="Disordered" evidence="2">
    <location>
        <begin position="1"/>
        <end position="20"/>
    </location>
</feature>
<feature type="compositionally biased region" description="Low complexity" evidence="2">
    <location>
        <begin position="189"/>
        <end position="198"/>
    </location>
</feature>
<accession>A0AA39GJ84</accession>